<organism evidence="1 2">
    <name type="scientific">Rhodoferax lithotrophicus</name>
    <dbReference type="NCBI Taxonomy" id="2798804"/>
    <lineage>
        <taxon>Bacteria</taxon>
        <taxon>Pseudomonadati</taxon>
        <taxon>Pseudomonadota</taxon>
        <taxon>Betaproteobacteria</taxon>
        <taxon>Burkholderiales</taxon>
        <taxon>Comamonadaceae</taxon>
        <taxon>Rhodoferax</taxon>
    </lineage>
</organism>
<name>A0ABM7MK51_9BURK</name>
<keyword evidence="2" id="KW-1185">Reference proteome</keyword>
<accession>A0ABM7MK51</accession>
<reference evidence="1 2" key="1">
    <citation type="journal article" date="2021" name="Microbiol. Spectr.">
        <title>A Single Bacterium Capable of Oxidation and Reduction of Iron at Circumneutral pH.</title>
        <authorList>
            <person name="Kato S."/>
            <person name="Ohkuma M."/>
        </authorList>
    </citation>
    <scope>NUCLEOTIDE SEQUENCE [LARGE SCALE GENOMIC DNA]</scope>
    <source>
        <strain evidence="1 2">MIZ03</strain>
    </source>
</reference>
<sequence>MEPLITIRSTASNRVLQIGEPNGSFFPVELTGYSITANTQLWSEMDAPDLAFFFANLGEHRAPWKGAITWASLEGDLGLSVTCTALGSVTFQVKLRGLPGAPEEWSVQVGIETGLGELERLAIEAKGLVNANNAI</sequence>
<dbReference type="Pfam" id="PF19739">
    <property type="entry name" value="DUF6228"/>
    <property type="match status" value="1"/>
</dbReference>
<dbReference type="Proteomes" id="UP000824366">
    <property type="component" value="Chromosome"/>
</dbReference>
<dbReference type="InterPro" id="IPR046196">
    <property type="entry name" value="DUF6228"/>
</dbReference>
<protein>
    <submittedName>
        <fullName evidence="1">Uncharacterized protein</fullName>
    </submittedName>
</protein>
<dbReference type="EMBL" id="AP024238">
    <property type="protein sequence ID" value="BCO26667.1"/>
    <property type="molecule type" value="Genomic_DNA"/>
</dbReference>
<evidence type="ECO:0000313" key="1">
    <source>
        <dbReference type="EMBL" id="BCO26667.1"/>
    </source>
</evidence>
<gene>
    <name evidence="1" type="ORF">MIZ03_1550</name>
</gene>
<proteinExistence type="predicted"/>
<evidence type="ECO:0000313" key="2">
    <source>
        <dbReference type="Proteomes" id="UP000824366"/>
    </source>
</evidence>